<dbReference type="EMBL" id="JABFAC010000006">
    <property type="protein sequence ID" value="MBA0614665.1"/>
    <property type="molecule type" value="Genomic_DNA"/>
</dbReference>
<feature type="region of interest" description="Disordered" evidence="1">
    <location>
        <begin position="96"/>
        <end position="121"/>
    </location>
</feature>
<organism evidence="2 3">
    <name type="scientific">Gossypium davidsonii</name>
    <name type="common">Davidson's cotton</name>
    <name type="synonym">Gossypium klotzschianum subsp. davidsonii</name>
    <dbReference type="NCBI Taxonomy" id="34287"/>
    <lineage>
        <taxon>Eukaryota</taxon>
        <taxon>Viridiplantae</taxon>
        <taxon>Streptophyta</taxon>
        <taxon>Embryophyta</taxon>
        <taxon>Tracheophyta</taxon>
        <taxon>Spermatophyta</taxon>
        <taxon>Magnoliopsida</taxon>
        <taxon>eudicotyledons</taxon>
        <taxon>Gunneridae</taxon>
        <taxon>Pentapetalae</taxon>
        <taxon>rosids</taxon>
        <taxon>malvids</taxon>
        <taxon>Malvales</taxon>
        <taxon>Malvaceae</taxon>
        <taxon>Malvoideae</taxon>
        <taxon>Gossypium</taxon>
    </lineage>
</organism>
<evidence type="ECO:0000313" key="3">
    <source>
        <dbReference type="Proteomes" id="UP000593561"/>
    </source>
</evidence>
<evidence type="ECO:0000313" key="2">
    <source>
        <dbReference type="EMBL" id="MBA0614665.1"/>
    </source>
</evidence>
<accession>A0A7J8RLS2</accession>
<comment type="caution">
    <text evidence="2">The sequence shown here is derived from an EMBL/GenBank/DDBJ whole genome shotgun (WGS) entry which is preliminary data.</text>
</comment>
<protein>
    <submittedName>
        <fullName evidence="2">Uncharacterized protein</fullName>
    </submittedName>
</protein>
<evidence type="ECO:0000256" key="1">
    <source>
        <dbReference type="SAM" id="MobiDB-lite"/>
    </source>
</evidence>
<sequence length="121" mass="14223">MIPKDNVVVPVVQEFYASLQDQEFGNTEDIDMDNIINFLTEGMGEWKYRLVAPALNVSNVNTFRVVLLYVILQKKQWMQESKPIFQEFARKNNIQVPNHTPDMFRPTHLEQEEEVHDSKVE</sequence>
<keyword evidence="3" id="KW-1185">Reference proteome</keyword>
<dbReference type="AlphaFoldDB" id="A0A7J8RLS2"/>
<reference evidence="2 3" key="1">
    <citation type="journal article" date="2019" name="Genome Biol. Evol.">
        <title>Insights into the evolution of the New World diploid cottons (Gossypium, subgenus Houzingenia) based on genome sequencing.</title>
        <authorList>
            <person name="Grover C.E."/>
            <person name="Arick M.A. 2nd"/>
            <person name="Thrash A."/>
            <person name="Conover J.L."/>
            <person name="Sanders W.S."/>
            <person name="Peterson D.G."/>
            <person name="Frelichowski J.E."/>
            <person name="Scheffler J.A."/>
            <person name="Scheffler B.E."/>
            <person name="Wendel J.F."/>
        </authorList>
    </citation>
    <scope>NUCLEOTIDE SEQUENCE [LARGE SCALE GENOMIC DNA]</scope>
    <source>
        <strain evidence="2">27</strain>
        <tissue evidence="2">Leaf</tissue>
    </source>
</reference>
<proteinExistence type="predicted"/>
<feature type="compositionally biased region" description="Basic and acidic residues" evidence="1">
    <location>
        <begin position="105"/>
        <end position="121"/>
    </location>
</feature>
<name>A0A7J8RLS2_GOSDV</name>
<dbReference type="Proteomes" id="UP000593561">
    <property type="component" value="Unassembled WGS sequence"/>
</dbReference>
<gene>
    <name evidence="2" type="ORF">Godav_014931</name>
</gene>